<keyword evidence="3" id="KW-1185">Reference proteome</keyword>
<organism evidence="2 3">
    <name type="scientific">Pristionchus fissidentatus</name>
    <dbReference type="NCBI Taxonomy" id="1538716"/>
    <lineage>
        <taxon>Eukaryota</taxon>
        <taxon>Metazoa</taxon>
        <taxon>Ecdysozoa</taxon>
        <taxon>Nematoda</taxon>
        <taxon>Chromadorea</taxon>
        <taxon>Rhabditida</taxon>
        <taxon>Rhabditina</taxon>
        <taxon>Diplogasteromorpha</taxon>
        <taxon>Diplogasteroidea</taxon>
        <taxon>Neodiplogasteridae</taxon>
        <taxon>Pristionchus</taxon>
    </lineage>
</organism>
<feature type="transmembrane region" description="Helical" evidence="1">
    <location>
        <begin position="175"/>
        <end position="198"/>
    </location>
</feature>
<dbReference type="Proteomes" id="UP001432322">
    <property type="component" value="Unassembled WGS sequence"/>
</dbReference>
<evidence type="ECO:0000256" key="1">
    <source>
        <dbReference type="SAM" id="Phobius"/>
    </source>
</evidence>
<sequence length="379" mass="44121">MRLERQYRRELQGFFLPRTREVHYQRSVEFGERPYQPPDPNPRQYGHFREKEIWTSFMKKMPENLPRRVWRLFVIICSALLLIVVFHRNRETFEQFDREFKTKMPFEKTAVGLICTLILLGFLSFVNSLSLFDHTLMVVMICYLSYIFGQGVVAYEHAVHIFNSDICEVNYRNKMLHQFGMATFNSTFNVFMVLTIIWRSMAWQPLIWHTIVWTGMITNMLLVNGFHLYKHGPMSAVPCLAHAPVVIIVLCFIGKYRILSDLRTARAIPGEAQYKVESMAVMLERVMLMAFLTSLASSERPILGDMYRYQLFVQQGLCGLYLIFMLRASPSAWNAGFFFVFGTFTSSMFPNFLMNFLEKSDLAARGNATACLGPTFVHA</sequence>
<proteinExistence type="predicted"/>
<feature type="transmembrane region" description="Helical" evidence="1">
    <location>
        <begin position="210"/>
        <end position="229"/>
    </location>
</feature>
<feature type="transmembrane region" description="Helical" evidence="1">
    <location>
        <begin position="109"/>
        <end position="129"/>
    </location>
</feature>
<name>A0AAV5X077_9BILA</name>
<dbReference type="EMBL" id="BTSY01000007">
    <property type="protein sequence ID" value="GMT36831.1"/>
    <property type="molecule type" value="Genomic_DNA"/>
</dbReference>
<feature type="transmembrane region" description="Helical" evidence="1">
    <location>
        <begin position="69"/>
        <end position="89"/>
    </location>
</feature>
<feature type="transmembrane region" description="Helical" evidence="1">
    <location>
        <begin position="333"/>
        <end position="353"/>
    </location>
</feature>
<comment type="caution">
    <text evidence="2">The sequence shown here is derived from an EMBL/GenBank/DDBJ whole genome shotgun (WGS) entry which is preliminary data.</text>
</comment>
<reference evidence="2" key="1">
    <citation type="submission" date="2023-10" db="EMBL/GenBank/DDBJ databases">
        <title>Genome assembly of Pristionchus species.</title>
        <authorList>
            <person name="Yoshida K."/>
            <person name="Sommer R.J."/>
        </authorList>
    </citation>
    <scope>NUCLEOTIDE SEQUENCE</scope>
    <source>
        <strain evidence="2">RS5133</strain>
    </source>
</reference>
<evidence type="ECO:0008006" key="4">
    <source>
        <dbReference type="Google" id="ProtNLM"/>
    </source>
</evidence>
<evidence type="ECO:0000313" key="2">
    <source>
        <dbReference type="EMBL" id="GMT36831.1"/>
    </source>
</evidence>
<accession>A0AAV5X077</accession>
<keyword evidence="1" id="KW-1133">Transmembrane helix</keyword>
<evidence type="ECO:0000313" key="3">
    <source>
        <dbReference type="Proteomes" id="UP001432322"/>
    </source>
</evidence>
<feature type="transmembrane region" description="Helical" evidence="1">
    <location>
        <begin position="136"/>
        <end position="155"/>
    </location>
</feature>
<dbReference type="AlphaFoldDB" id="A0AAV5X077"/>
<gene>
    <name evidence="2" type="ORF">PFISCL1PPCAC_28128</name>
</gene>
<keyword evidence="1" id="KW-0472">Membrane</keyword>
<feature type="transmembrane region" description="Helical" evidence="1">
    <location>
        <begin position="235"/>
        <end position="258"/>
    </location>
</feature>
<protein>
    <recommendedName>
        <fullName evidence="4">G protein-coupled receptor</fullName>
    </recommendedName>
</protein>
<keyword evidence="1" id="KW-0812">Transmembrane</keyword>